<dbReference type="InParanoid" id="A0A0C3HR00"/>
<reference evidence="1 2" key="1">
    <citation type="submission" date="2014-04" db="EMBL/GenBank/DDBJ databases">
        <authorList>
            <consortium name="DOE Joint Genome Institute"/>
            <person name="Kuo A."/>
            <person name="Martino E."/>
            <person name="Perotto S."/>
            <person name="Kohler A."/>
            <person name="Nagy L.G."/>
            <person name="Floudas D."/>
            <person name="Copeland A."/>
            <person name="Barry K.W."/>
            <person name="Cichocki N."/>
            <person name="Veneault-Fourrey C."/>
            <person name="LaButti K."/>
            <person name="Lindquist E.A."/>
            <person name="Lipzen A."/>
            <person name="Lundell T."/>
            <person name="Morin E."/>
            <person name="Murat C."/>
            <person name="Sun H."/>
            <person name="Tunlid A."/>
            <person name="Henrissat B."/>
            <person name="Grigoriev I.V."/>
            <person name="Hibbett D.S."/>
            <person name="Martin F."/>
            <person name="Nordberg H.P."/>
            <person name="Cantor M.N."/>
            <person name="Hua S.X."/>
        </authorList>
    </citation>
    <scope>NUCLEOTIDE SEQUENCE [LARGE SCALE GENOMIC DNA]</scope>
    <source>
        <strain evidence="1 2">Zn</strain>
    </source>
</reference>
<dbReference type="EMBL" id="KN832872">
    <property type="protein sequence ID" value="KIN05460.1"/>
    <property type="molecule type" value="Genomic_DNA"/>
</dbReference>
<dbReference type="PANTHER" id="PTHR38791">
    <property type="entry name" value="ZN(II)2CYS6 TRANSCRIPTION FACTOR (EUROFUNG)-RELATED-RELATED"/>
    <property type="match status" value="1"/>
</dbReference>
<dbReference type="STRING" id="913774.A0A0C3HR00"/>
<accession>A0A0C3HR00</accession>
<dbReference type="InterPro" id="IPR053175">
    <property type="entry name" value="DHMBA_Reg_Transcription_Factor"/>
</dbReference>
<reference evidence="2" key="2">
    <citation type="submission" date="2015-01" db="EMBL/GenBank/DDBJ databases">
        <title>Evolutionary Origins and Diversification of the Mycorrhizal Mutualists.</title>
        <authorList>
            <consortium name="DOE Joint Genome Institute"/>
            <consortium name="Mycorrhizal Genomics Consortium"/>
            <person name="Kohler A."/>
            <person name="Kuo A."/>
            <person name="Nagy L.G."/>
            <person name="Floudas D."/>
            <person name="Copeland A."/>
            <person name="Barry K.W."/>
            <person name="Cichocki N."/>
            <person name="Veneault-Fourrey C."/>
            <person name="LaButti K."/>
            <person name="Lindquist E.A."/>
            <person name="Lipzen A."/>
            <person name="Lundell T."/>
            <person name="Morin E."/>
            <person name="Murat C."/>
            <person name="Riley R."/>
            <person name="Ohm R."/>
            <person name="Sun H."/>
            <person name="Tunlid A."/>
            <person name="Henrissat B."/>
            <person name="Grigoriev I.V."/>
            <person name="Hibbett D.S."/>
            <person name="Martin F."/>
        </authorList>
    </citation>
    <scope>NUCLEOTIDE SEQUENCE [LARGE SCALE GENOMIC DNA]</scope>
    <source>
        <strain evidence="2">Zn</strain>
    </source>
</reference>
<gene>
    <name evidence="1" type="ORF">OIDMADRAFT_102004</name>
</gene>
<organism evidence="1 2">
    <name type="scientific">Oidiodendron maius (strain Zn)</name>
    <dbReference type="NCBI Taxonomy" id="913774"/>
    <lineage>
        <taxon>Eukaryota</taxon>
        <taxon>Fungi</taxon>
        <taxon>Dikarya</taxon>
        <taxon>Ascomycota</taxon>
        <taxon>Pezizomycotina</taxon>
        <taxon>Leotiomycetes</taxon>
        <taxon>Leotiomycetes incertae sedis</taxon>
        <taxon>Myxotrichaceae</taxon>
        <taxon>Oidiodendron</taxon>
    </lineage>
</organism>
<dbReference type="PANTHER" id="PTHR38791:SF5">
    <property type="entry name" value="TRANSCRIPTION FACTOR DBAG-RELATED"/>
    <property type="match status" value="1"/>
</dbReference>
<sequence>MSEVSKEQRLDYALRAFIYDFCVVRSDSGASRGFLSSLERMANDLGSTSILVKTCQAVSYITHGQALQWPHLVYDAETIYHEVLGSLAGAIEHSTSKITKESKFVAMLLGIYEMSRPNSTTNRDHSIHASGLGALLGTGHSPLNLLNGLLPNHLSEQDEDSRSGKACPLFAMPKSNDQGISLDNLILQLDLLWARYKTLNQPKDYGVLRAECTAMLHHFEKWDNSQAPEARPITVATLSPLRENTNISVGCWSGRVDTYSDIYIASVWNIARVAQLLLIVLIEMISTDLNDTYISADHMRVAKTAIEAIIASVPYHLTDSLYSFLDGPRTGITEPGRTLGGLLLMYPLYIASRVRLIPEPVADYFQRCLFWIASNMGIGQAELLATSPDIDEGSLRSGCMIIWAGFLI</sequence>
<proteinExistence type="predicted"/>
<dbReference type="Proteomes" id="UP000054321">
    <property type="component" value="Unassembled WGS sequence"/>
</dbReference>
<dbReference type="AlphaFoldDB" id="A0A0C3HR00"/>
<protein>
    <recommendedName>
        <fullName evidence="3">Transcription factor domain-containing protein</fullName>
    </recommendedName>
</protein>
<evidence type="ECO:0008006" key="3">
    <source>
        <dbReference type="Google" id="ProtNLM"/>
    </source>
</evidence>
<keyword evidence="2" id="KW-1185">Reference proteome</keyword>
<evidence type="ECO:0000313" key="1">
    <source>
        <dbReference type="EMBL" id="KIN05460.1"/>
    </source>
</evidence>
<evidence type="ECO:0000313" key="2">
    <source>
        <dbReference type="Proteomes" id="UP000054321"/>
    </source>
</evidence>
<name>A0A0C3HR00_OIDMZ</name>
<dbReference type="OrthoDB" id="3525185at2759"/>
<dbReference type="HOGENOM" id="CLU_013866_1_1_1"/>